<reference evidence="3" key="1">
    <citation type="submission" date="2021-02" db="EMBL/GenBank/DDBJ databases">
        <authorList>
            <person name="Nowell W R."/>
        </authorList>
    </citation>
    <scope>NUCLEOTIDE SEQUENCE</scope>
</reference>
<accession>A0A814F0F2</accession>
<dbReference type="Gene3D" id="3.40.50.1820">
    <property type="entry name" value="alpha/beta hydrolase"/>
    <property type="match status" value="1"/>
</dbReference>
<dbReference type="Proteomes" id="UP000663868">
    <property type="component" value="Unassembled WGS sequence"/>
</dbReference>
<feature type="domain" description="Carboxylesterase type B" evidence="2">
    <location>
        <begin position="26"/>
        <end position="528"/>
    </location>
</feature>
<comment type="caution">
    <text evidence="3">The sequence shown here is derived from an EMBL/GenBank/DDBJ whole genome shotgun (WGS) entry which is preliminary data.</text>
</comment>
<evidence type="ECO:0000313" key="4">
    <source>
        <dbReference type="EMBL" id="CAF4038647.1"/>
    </source>
</evidence>
<dbReference type="Pfam" id="PF00135">
    <property type="entry name" value="COesterase"/>
    <property type="match status" value="1"/>
</dbReference>
<dbReference type="EMBL" id="CAJOBB010003405">
    <property type="protein sequence ID" value="CAF4038647.1"/>
    <property type="molecule type" value="Genomic_DNA"/>
</dbReference>
<gene>
    <name evidence="3" type="ORF">IZO911_LOCUS16330</name>
    <name evidence="4" type="ORF">KXQ929_LOCUS30766</name>
</gene>
<dbReference type="Proteomes" id="UP000663860">
    <property type="component" value="Unassembled WGS sequence"/>
</dbReference>
<sequence>MSYFWLSNYILLTIIVIITATTNVGLRTQQGMIYGRQTQSSIEYLGIQYAKAERWKPPIDLASEMFSNGSLQATSFGPCCPQPKTDTYIPEQNEQCLYLNIYKPIVPSGQSSLPVFVWIHGGAHEIGCSSQSIPLIYNGTNMISNSPPGQPVIIITINYRLGVLADMFLKELIEEDPKWPAAGNYMYLDMLSALRWIKKNIRDYGGDPNNVALFGQSAGGLSVTDLGAVKGSTGLYRTALSQSGLSSPGTYTSYYSMNDALNCSNTIVRRLNCTNEDKQKVLSCIRNSSIEDLYKIYGTRYTKPIIDNYFFPLYPPLAIQTGQYNNISLIMGNNDYDLTVCLDYPDMNYTQALALISQSVEQKWIPALVDYYHLKNCSSNRMANSSRCCRIVLSMATDKLFDCDIRRIFNAFYSKYGPQYEQDKLYSYHLNCYPQCPSVPEEGICRHSAELPFVFGTVSDFHSQELFNCTWDNSTRVFSNEIIAHWINIARTGKPLNQWPSYDPSSPKHFYITPDQGFLSETWNRNCSFFDAMELEGVRKTFGNNHYITKETLK</sequence>
<evidence type="ECO:0000256" key="1">
    <source>
        <dbReference type="SAM" id="Phobius"/>
    </source>
</evidence>
<evidence type="ECO:0000313" key="3">
    <source>
        <dbReference type="EMBL" id="CAF0976424.1"/>
    </source>
</evidence>
<name>A0A814F0F2_9BILA</name>
<evidence type="ECO:0000313" key="5">
    <source>
        <dbReference type="Proteomes" id="UP000663860"/>
    </source>
</evidence>
<dbReference type="AlphaFoldDB" id="A0A814F0F2"/>
<keyword evidence="1" id="KW-0812">Transmembrane</keyword>
<protein>
    <recommendedName>
        <fullName evidence="2">Carboxylesterase type B domain-containing protein</fullName>
    </recommendedName>
</protein>
<dbReference type="PANTHER" id="PTHR11559">
    <property type="entry name" value="CARBOXYLESTERASE"/>
    <property type="match status" value="1"/>
</dbReference>
<evidence type="ECO:0000259" key="2">
    <source>
        <dbReference type="Pfam" id="PF00135"/>
    </source>
</evidence>
<keyword evidence="1" id="KW-1133">Transmembrane helix</keyword>
<dbReference type="InterPro" id="IPR002018">
    <property type="entry name" value="CarbesteraseB"/>
</dbReference>
<keyword evidence="1" id="KW-0472">Membrane</keyword>
<dbReference type="EMBL" id="CAJNOE010000146">
    <property type="protein sequence ID" value="CAF0976424.1"/>
    <property type="molecule type" value="Genomic_DNA"/>
</dbReference>
<organism evidence="3 5">
    <name type="scientific">Adineta steineri</name>
    <dbReference type="NCBI Taxonomy" id="433720"/>
    <lineage>
        <taxon>Eukaryota</taxon>
        <taxon>Metazoa</taxon>
        <taxon>Spiralia</taxon>
        <taxon>Gnathifera</taxon>
        <taxon>Rotifera</taxon>
        <taxon>Eurotatoria</taxon>
        <taxon>Bdelloidea</taxon>
        <taxon>Adinetida</taxon>
        <taxon>Adinetidae</taxon>
        <taxon>Adineta</taxon>
    </lineage>
</organism>
<feature type="transmembrane region" description="Helical" evidence="1">
    <location>
        <begin position="6"/>
        <end position="26"/>
    </location>
</feature>
<proteinExistence type="predicted"/>
<dbReference type="InterPro" id="IPR050309">
    <property type="entry name" value="Type-B_Carboxylest/Lipase"/>
</dbReference>
<dbReference type="SUPFAM" id="SSF53474">
    <property type="entry name" value="alpha/beta-Hydrolases"/>
    <property type="match status" value="1"/>
</dbReference>
<dbReference type="InterPro" id="IPR029058">
    <property type="entry name" value="AB_hydrolase_fold"/>
</dbReference>